<dbReference type="EMBL" id="LJZR01000025">
    <property type="protein sequence ID" value="KPQ33911.1"/>
    <property type="molecule type" value="Genomic_DNA"/>
</dbReference>
<name>A0A0P8BY89_9CYAN</name>
<dbReference type="PATRIC" id="fig|1666911.3.peg.1047"/>
<evidence type="ECO:0000256" key="2">
    <source>
        <dbReference type="ARBA" id="ARBA00022448"/>
    </source>
</evidence>
<evidence type="ECO:0000256" key="1">
    <source>
        <dbReference type="ARBA" id="ARBA00008520"/>
    </source>
</evidence>
<protein>
    <submittedName>
        <fullName evidence="3">Alpha-glucoside transport system substrate-binding protein</fullName>
    </submittedName>
</protein>
<keyword evidence="2" id="KW-0813">Transport</keyword>
<dbReference type="InterPro" id="IPR050490">
    <property type="entry name" value="Bact_solute-bd_prot1"/>
</dbReference>
<dbReference type="Pfam" id="PF01547">
    <property type="entry name" value="SBP_bac_1"/>
    <property type="match status" value="1"/>
</dbReference>
<dbReference type="Proteomes" id="UP000050465">
    <property type="component" value="Unassembled WGS sequence"/>
</dbReference>
<gene>
    <name evidence="3" type="primary">aglE-2</name>
    <name evidence="3" type="ORF">HLUCCA11_16645</name>
</gene>
<dbReference type="PANTHER" id="PTHR43649:SF29">
    <property type="entry name" value="OSMOPROTECTIVE COMPOUNDS-BINDING PROTEIN GGTB"/>
    <property type="match status" value="1"/>
</dbReference>
<evidence type="ECO:0000313" key="4">
    <source>
        <dbReference type="Proteomes" id="UP000050465"/>
    </source>
</evidence>
<proteinExistence type="inferred from homology"/>
<sequence>MLGAAIVLMLSGLSSCETGVIRKNVAGAEQPAQKGSIVTVLGSLASKDQAIFEQAMLPFEEETGIDVVYESTDTFVSLIESRMATDKLPDVVMISQPGLMADYAESGLLVPLTRFLDIRALRTAYSDDWIDLGSVDEVPYALWYRASVKSLVWYRPTAFEAKGYDIPSTWPDMIALSDRIVAEGGTPWCIGLESGEATGWPATDWVEDILLRTAGPEAYSQWIDHRLLFDSPPVLQAFDEFGRFLRSPQYVQGGATQSVTLSYEKATTGILTDPPECYMHRQGSFAASFFPEEKAARVDYDVFPLPGIDTRFGMPILVAGDAIALFHDTPESRAFMAYIASPTPHEIAAGLGGFISPHKQIPLEAYPNVVTQNIAQILIDADTIEFDASDMMPGYVGTGTFWQGMVDFAQGKSAEEVAKEIDQSWPD</sequence>
<evidence type="ECO:0000313" key="3">
    <source>
        <dbReference type="EMBL" id="KPQ33911.1"/>
    </source>
</evidence>
<comment type="similarity">
    <text evidence="1">Belongs to the bacterial solute-binding protein 1 family.</text>
</comment>
<dbReference type="InterPro" id="IPR006059">
    <property type="entry name" value="SBP"/>
</dbReference>
<accession>A0A0P8BY89</accession>
<dbReference type="SUPFAM" id="SSF53850">
    <property type="entry name" value="Periplasmic binding protein-like II"/>
    <property type="match status" value="1"/>
</dbReference>
<dbReference type="Gene3D" id="3.40.190.10">
    <property type="entry name" value="Periplasmic binding protein-like II"/>
    <property type="match status" value="2"/>
</dbReference>
<comment type="caution">
    <text evidence="3">The sequence shown here is derived from an EMBL/GenBank/DDBJ whole genome shotgun (WGS) entry which is preliminary data.</text>
</comment>
<organism evidence="3 4">
    <name type="scientific">Phormidesmis priestleyi Ana</name>
    <dbReference type="NCBI Taxonomy" id="1666911"/>
    <lineage>
        <taxon>Bacteria</taxon>
        <taxon>Bacillati</taxon>
        <taxon>Cyanobacteriota</taxon>
        <taxon>Cyanophyceae</taxon>
        <taxon>Leptolyngbyales</taxon>
        <taxon>Leptolyngbyaceae</taxon>
        <taxon>Phormidesmis</taxon>
    </lineage>
</organism>
<dbReference type="PANTHER" id="PTHR43649">
    <property type="entry name" value="ARABINOSE-BINDING PROTEIN-RELATED"/>
    <property type="match status" value="1"/>
</dbReference>
<dbReference type="STRING" id="1666911.HLUCCA11_16645"/>
<reference evidence="3 4" key="1">
    <citation type="submission" date="2015-09" db="EMBL/GenBank/DDBJ databases">
        <title>Identification and resolution of microdiversity through metagenomic sequencing of parallel consortia.</title>
        <authorList>
            <person name="Nelson W.C."/>
            <person name="Romine M.F."/>
            <person name="Lindemann S.R."/>
        </authorList>
    </citation>
    <scope>NUCLEOTIDE SEQUENCE [LARGE SCALE GENOMIC DNA]</scope>
    <source>
        <strain evidence="3">Ana</strain>
    </source>
</reference>
<dbReference type="AlphaFoldDB" id="A0A0P8BY89"/>